<proteinExistence type="inferred from homology"/>
<dbReference type="EMBL" id="UOFM01000001">
    <property type="protein sequence ID" value="VAW71903.1"/>
    <property type="molecule type" value="Genomic_DNA"/>
</dbReference>
<dbReference type="GO" id="GO:0009279">
    <property type="term" value="C:cell outer membrane"/>
    <property type="evidence" value="ECO:0007669"/>
    <property type="project" value="UniProtKB-SubCell"/>
</dbReference>
<dbReference type="InterPro" id="IPR004565">
    <property type="entry name" value="OM_lipoprot_LolB"/>
</dbReference>
<evidence type="ECO:0000256" key="5">
    <source>
        <dbReference type="ARBA" id="ARBA00023136"/>
    </source>
</evidence>
<evidence type="ECO:0000256" key="6">
    <source>
        <dbReference type="ARBA" id="ARBA00023186"/>
    </source>
</evidence>
<evidence type="ECO:0008006" key="8">
    <source>
        <dbReference type="Google" id="ProtNLM"/>
    </source>
</evidence>
<dbReference type="NCBIfam" id="TIGR00548">
    <property type="entry name" value="lolB"/>
    <property type="match status" value="1"/>
</dbReference>
<sequence length="194" mass="22068">MFRLVCLTLLLSACATQAPLRAPADTEAWKAHQQALLALHTWQASGRIAVRTDEDGGRAGFDWKQADENYRIRLRGLFGQGAMELEGSEAGVWLKRAGQPAVFSTRPEQLLEQESGWRLPLVGLKYWLRGLPDRRGEAQPQLDADGHLASLQQHGWQINYRRYQTVGHYTLPTRLELQRDGLRVKVIVDDWELQ</sequence>
<evidence type="ECO:0000256" key="1">
    <source>
        <dbReference type="ARBA" id="ARBA00004442"/>
    </source>
</evidence>
<reference evidence="7" key="1">
    <citation type="submission" date="2018-06" db="EMBL/GenBank/DDBJ databases">
        <authorList>
            <person name="Zhirakovskaya E."/>
        </authorList>
    </citation>
    <scope>NUCLEOTIDE SEQUENCE</scope>
</reference>
<comment type="subunit">
    <text evidence="2">Monomer.</text>
</comment>
<evidence type="ECO:0000256" key="2">
    <source>
        <dbReference type="ARBA" id="ARBA00011245"/>
    </source>
</evidence>
<dbReference type="CDD" id="cd16326">
    <property type="entry name" value="LolB"/>
    <property type="match status" value="1"/>
</dbReference>
<evidence type="ECO:0000256" key="4">
    <source>
        <dbReference type="ARBA" id="ARBA00022927"/>
    </source>
</evidence>
<dbReference type="Gene3D" id="2.50.20.10">
    <property type="entry name" value="Lipoprotein localisation LolA/LolB/LppX"/>
    <property type="match status" value="1"/>
</dbReference>
<gene>
    <name evidence="7" type="ORF">MNBD_GAMMA14-1160</name>
</gene>
<evidence type="ECO:0000256" key="3">
    <source>
        <dbReference type="ARBA" id="ARBA00022448"/>
    </source>
</evidence>
<dbReference type="SUPFAM" id="SSF89392">
    <property type="entry name" value="Prokaryotic lipoproteins and lipoprotein localization factors"/>
    <property type="match status" value="1"/>
</dbReference>
<dbReference type="AlphaFoldDB" id="A0A3B0Y680"/>
<keyword evidence="5" id="KW-0472">Membrane</keyword>
<protein>
    <recommendedName>
        <fullName evidence="8">Outer-membrane lipoprotein LolB</fullName>
    </recommendedName>
</protein>
<name>A0A3B0Y680_9ZZZZ</name>
<dbReference type="InterPro" id="IPR029046">
    <property type="entry name" value="LolA/LolB/LppX"/>
</dbReference>
<evidence type="ECO:0000313" key="7">
    <source>
        <dbReference type="EMBL" id="VAW71903.1"/>
    </source>
</evidence>
<organism evidence="7">
    <name type="scientific">hydrothermal vent metagenome</name>
    <dbReference type="NCBI Taxonomy" id="652676"/>
    <lineage>
        <taxon>unclassified sequences</taxon>
        <taxon>metagenomes</taxon>
        <taxon>ecological metagenomes</taxon>
    </lineage>
</organism>
<accession>A0A3B0Y680</accession>
<comment type="subcellular location">
    <subcellularLocation>
        <location evidence="1">Cell outer membrane</location>
    </subcellularLocation>
</comment>
<keyword evidence="6" id="KW-0143">Chaperone</keyword>
<dbReference type="GO" id="GO:0015031">
    <property type="term" value="P:protein transport"/>
    <property type="evidence" value="ECO:0007669"/>
    <property type="project" value="UniProtKB-KW"/>
</dbReference>
<dbReference type="HAMAP" id="MF_00233">
    <property type="entry name" value="LolB"/>
    <property type="match status" value="1"/>
</dbReference>
<keyword evidence="3" id="KW-0813">Transport</keyword>
<keyword evidence="4" id="KW-0653">Protein transport</keyword>
<dbReference type="Pfam" id="PF03550">
    <property type="entry name" value="LolB"/>
    <property type="match status" value="1"/>
</dbReference>